<proteinExistence type="predicted"/>
<evidence type="ECO:0000313" key="1">
    <source>
        <dbReference type="EMBL" id="SOY30924.1"/>
    </source>
</evidence>
<dbReference type="EMBL" id="OFSM01000020">
    <property type="protein sequence ID" value="SOY30924.1"/>
    <property type="molecule type" value="Genomic_DNA"/>
</dbReference>
<dbReference type="Proteomes" id="UP000236311">
    <property type="component" value="Unassembled WGS sequence"/>
</dbReference>
<dbReference type="AlphaFoldDB" id="A0A2K4ZKA9"/>
<organism evidence="1 2">
    <name type="scientific">Acetatifactor muris</name>
    <dbReference type="NCBI Taxonomy" id="879566"/>
    <lineage>
        <taxon>Bacteria</taxon>
        <taxon>Bacillati</taxon>
        <taxon>Bacillota</taxon>
        <taxon>Clostridia</taxon>
        <taxon>Lachnospirales</taxon>
        <taxon>Lachnospiraceae</taxon>
        <taxon>Acetatifactor</taxon>
    </lineage>
</organism>
<keyword evidence="2" id="KW-1185">Reference proteome</keyword>
<evidence type="ECO:0000313" key="2">
    <source>
        <dbReference type="Proteomes" id="UP000236311"/>
    </source>
</evidence>
<name>A0A2K4ZKA9_9FIRM</name>
<accession>A0A2K4ZKA9</accession>
<reference evidence="1 2" key="1">
    <citation type="submission" date="2018-01" db="EMBL/GenBank/DDBJ databases">
        <authorList>
            <person name="Gaut B.S."/>
            <person name="Morton B.R."/>
            <person name="Clegg M.T."/>
            <person name="Duvall M.R."/>
        </authorList>
    </citation>
    <scope>NUCLEOTIDE SEQUENCE [LARGE SCALE GENOMIC DNA]</scope>
    <source>
        <strain evidence="1">GP69</strain>
    </source>
</reference>
<protein>
    <submittedName>
        <fullName evidence="1">Uncharacterized protein</fullName>
    </submittedName>
</protein>
<gene>
    <name evidence="1" type="ORF">AMURIS_03658</name>
</gene>
<dbReference type="RefSeq" id="WP_257479291.1">
    <property type="nucleotide sequence ID" value="NZ_JANJZD010000020.1"/>
</dbReference>
<sequence>MSKRQIFEAVFLALTAVLIVAKAIEEAEGICGLYGTIEEDDV</sequence>